<protein>
    <submittedName>
        <fullName evidence="2">Transcription initiation factor TFIID subunit TAF12</fullName>
    </submittedName>
</protein>
<evidence type="ECO:0000256" key="1">
    <source>
        <dbReference type="SAM" id="MobiDB-lite"/>
    </source>
</evidence>
<keyword evidence="3" id="KW-1185">Reference proteome</keyword>
<feature type="compositionally biased region" description="Low complexity" evidence="1">
    <location>
        <begin position="35"/>
        <end position="44"/>
    </location>
</feature>
<name>A0A841FJM8_9ACTN</name>
<evidence type="ECO:0000313" key="3">
    <source>
        <dbReference type="Proteomes" id="UP000548476"/>
    </source>
</evidence>
<reference evidence="2 3" key="1">
    <citation type="submission" date="2020-08" db="EMBL/GenBank/DDBJ databases">
        <title>Genomic Encyclopedia of Type Strains, Phase IV (KMG-IV): sequencing the most valuable type-strain genomes for metagenomic binning, comparative biology and taxonomic classification.</title>
        <authorList>
            <person name="Goeker M."/>
        </authorList>
    </citation>
    <scope>NUCLEOTIDE SEQUENCE [LARGE SCALE GENOMIC DNA]</scope>
    <source>
        <strain evidence="2 3">YIM 65646</strain>
    </source>
</reference>
<feature type="compositionally biased region" description="Pro residues" evidence="1">
    <location>
        <begin position="52"/>
        <end position="64"/>
    </location>
</feature>
<proteinExistence type="predicted"/>
<gene>
    <name evidence="2" type="ORF">HNR73_003952</name>
</gene>
<evidence type="ECO:0000313" key="2">
    <source>
        <dbReference type="EMBL" id="MBB6036084.1"/>
    </source>
</evidence>
<dbReference type="AlphaFoldDB" id="A0A841FJM8"/>
<comment type="caution">
    <text evidence="2">The sequence shown here is derived from an EMBL/GenBank/DDBJ whole genome shotgun (WGS) entry which is preliminary data.</text>
</comment>
<dbReference type="Proteomes" id="UP000548476">
    <property type="component" value="Unassembled WGS sequence"/>
</dbReference>
<organism evidence="2 3">
    <name type="scientific">Phytomonospora endophytica</name>
    <dbReference type="NCBI Taxonomy" id="714109"/>
    <lineage>
        <taxon>Bacteria</taxon>
        <taxon>Bacillati</taxon>
        <taxon>Actinomycetota</taxon>
        <taxon>Actinomycetes</taxon>
        <taxon>Micromonosporales</taxon>
        <taxon>Micromonosporaceae</taxon>
        <taxon>Phytomonospora</taxon>
    </lineage>
</organism>
<feature type="region of interest" description="Disordered" evidence="1">
    <location>
        <begin position="1"/>
        <end position="64"/>
    </location>
</feature>
<feature type="compositionally biased region" description="Low complexity" evidence="1">
    <location>
        <begin position="10"/>
        <end position="24"/>
    </location>
</feature>
<dbReference type="RefSeq" id="WP_184788925.1">
    <property type="nucleotide sequence ID" value="NZ_BONT01000046.1"/>
</dbReference>
<sequence>MASGPEDSRAAAATGAAMAGRRPALAVVAGRRQRQQQQQQQRQQQRQDPRAPPRNLPRHPTPPG</sequence>
<dbReference type="EMBL" id="JACHGT010000008">
    <property type="protein sequence ID" value="MBB6036084.1"/>
    <property type="molecule type" value="Genomic_DNA"/>
</dbReference>
<accession>A0A841FJM8</accession>